<proteinExistence type="predicted"/>
<dbReference type="AlphaFoldDB" id="A0AAN0RW82"/>
<dbReference type="InterPro" id="IPR037682">
    <property type="entry name" value="TonB_C"/>
</dbReference>
<keyword evidence="2" id="KW-0812">Transmembrane</keyword>
<dbReference type="PROSITE" id="PS52015">
    <property type="entry name" value="TONB_CTD"/>
    <property type="match status" value="1"/>
</dbReference>
<dbReference type="Pfam" id="PF03544">
    <property type="entry name" value="TonB_C"/>
    <property type="match status" value="1"/>
</dbReference>
<organism evidence="7 8">
    <name type="scientific">Burkholderia cenocepacia</name>
    <dbReference type="NCBI Taxonomy" id="95486"/>
    <lineage>
        <taxon>Bacteria</taxon>
        <taxon>Pseudomonadati</taxon>
        <taxon>Pseudomonadota</taxon>
        <taxon>Betaproteobacteria</taxon>
        <taxon>Burkholderiales</taxon>
        <taxon>Burkholderiaceae</taxon>
        <taxon>Burkholderia</taxon>
        <taxon>Burkholderia cepacia complex</taxon>
    </lineage>
</organism>
<comment type="subcellular location">
    <subcellularLocation>
        <location evidence="1">Membrane</location>
        <topology evidence="1">Single-pass membrane protein</topology>
    </subcellularLocation>
</comment>
<accession>A0AAN0RW82</accession>
<dbReference type="Proteomes" id="UP000029413">
    <property type="component" value="Chromosome 2"/>
</dbReference>
<keyword evidence="4" id="KW-0472">Membrane</keyword>
<dbReference type="NCBIfam" id="TIGR01352">
    <property type="entry name" value="tonB_Cterm"/>
    <property type="match status" value="1"/>
</dbReference>
<dbReference type="Gene3D" id="3.30.1150.10">
    <property type="match status" value="1"/>
</dbReference>
<feature type="domain" description="TonB C-terminal" evidence="6">
    <location>
        <begin position="131"/>
        <end position="220"/>
    </location>
</feature>
<evidence type="ECO:0000259" key="6">
    <source>
        <dbReference type="PROSITE" id="PS52015"/>
    </source>
</evidence>
<keyword evidence="3" id="KW-1133">Transmembrane helix</keyword>
<dbReference type="SUPFAM" id="SSF74653">
    <property type="entry name" value="TolA/TonB C-terminal domain"/>
    <property type="match status" value="1"/>
</dbReference>
<evidence type="ECO:0000256" key="4">
    <source>
        <dbReference type="ARBA" id="ARBA00023136"/>
    </source>
</evidence>
<keyword evidence="8" id="KW-1185">Reference proteome</keyword>
<name>A0AAN0RW82_9BURK</name>
<gene>
    <name evidence="7" type="ORF">DM39_4910</name>
</gene>
<evidence type="ECO:0000313" key="8">
    <source>
        <dbReference type="Proteomes" id="UP000029413"/>
    </source>
</evidence>
<dbReference type="EMBL" id="CP007784">
    <property type="protein sequence ID" value="AIO35108.1"/>
    <property type="molecule type" value="Genomic_DNA"/>
</dbReference>
<feature type="region of interest" description="Disordered" evidence="5">
    <location>
        <begin position="57"/>
        <end position="134"/>
    </location>
</feature>
<reference evidence="7 8" key="1">
    <citation type="submission" date="2014-05" db="EMBL/GenBank/DDBJ databases">
        <authorList>
            <person name="Bishop-Lilly K.A."/>
            <person name="Broomall S.M."/>
            <person name="Chain P.S."/>
            <person name="Chertkov O."/>
            <person name="Coyne S.R."/>
            <person name="Daligault H.E."/>
            <person name="Davenport K.W."/>
            <person name="Erkkila T."/>
            <person name="Frey K.G."/>
            <person name="Gibbons H.S."/>
            <person name="Gu W."/>
            <person name="Jaissle J."/>
            <person name="Johnson S.L."/>
            <person name="Koroleva G.I."/>
            <person name="Ladner J.T."/>
            <person name="Lo C.-C."/>
            <person name="Minogue T.D."/>
            <person name="Munk C."/>
            <person name="Palacios G.F."/>
            <person name="Redden C.L."/>
            <person name="Rosenzweig C.N."/>
            <person name="Scholz M.B."/>
            <person name="Teshima H."/>
            <person name="Xu Y."/>
        </authorList>
    </citation>
    <scope>NUCLEOTIDE SEQUENCE [LARGE SCALE GENOMIC DNA]</scope>
    <source>
        <strain evidence="7 8">DDS 22E-1</strain>
    </source>
</reference>
<evidence type="ECO:0000313" key="7">
    <source>
        <dbReference type="EMBL" id="AIO35108.1"/>
    </source>
</evidence>
<dbReference type="GO" id="GO:0016020">
    <property type="term" value="C:membrane"/>
    <property type="evidence" value="ECO:0007669"/>
    <property type="project" value="UniProtKB-SubCell"/>
</dbReference>
<feature type="compositionally biased region" description="Low complexity" evidence="5">
    <location>
        <begin position="66"/>
        <end position="75"/>
    </location>
</feature>
<sequence>MAIGVASLLWYALLGGALKLFMGERPAPARPEAIQMQLVELPPASPGMQHVDHAEPAAVQHHAVSRPTTARAPHAPTRPTPPIARPANAPSNDAPVTPSPSTPTQSAHTADDARPAPPTQSDAPPAHANSTGGTQARLLSQPLPALPDDLREQAYQAVAVARFFVHANGTFDIELVKPTPNPRLNQILLETLRKWRFFPATEDGHPVESRQDVRVHFNVE</sequence>
<dbReference type="InterPro" id="IPR006260">
    <property type="entry name" value="TonB/TolA_C"/>
</dbReference>
<evidence type="ECO:0000256" key="5">
    <source>
        <dbReference type="SAM" id="MobiDB-lite"/>
    </source>
</evidence>
<protein>
    <recommendedName>
        <fullName evidence="6">TonB C-terminal domain-containing protein</fullName>
    </recommendedName>
</protein>
<dbReference type="KEGG" id="bcen:DM39_4910"/>
<evidence type="ECO:0000256" key="3">
    <source>
        <dbReference type="ARBA" id="ARBA00022989"/>
    </source>
</evidence>
<dbReference type="GO" id="GO:0055085">
    <property type="term" value="P:transmembrane transport"/>
    <property type="evidence" value="ECO:0007669"/>
    <property type="project" value="InterPro"/>
</dbReference>
<evidence type="ECO:0000256" key="2">
    <source>
        <dbReference type="ARBA" id="ARBA00022692"/>
    </source>
</evidence>
<feature type="compositionally biased region" description="Low complexity" evidence="5">
    <location>
        <begin position="85"/>
        <end position="96"/>
    </location>
</feature>
<evidence type="ECO:0000256" key="1">
    <source>
        <dbReference type="ARBA" id="ARBA00004167"/>
    </source>
</evidence>